<evidence type="ECO:0000313" key="1">
    <source>
        <dbReference type="EMBL" id="RXR34220.1"/>
    </source>
</evidence>
<sequence length="138" mass="16153">MKKFILLLFAFTLTTSCDITEDDRPNFHYEILAVEDFEIPDTFDYLSTHEIKLYYKLPSNCHTFGGIYFERFLNERTVGIQSIVTNRANCLANEDELLETSFNFEVISKENYLFKFYKGKDANGNNIFEEVEIPVNSD</sequence>
<keyword evidence="2" id="KW-1185">Reference proteome</keyword>
<dbReference type="RefSeq" id="WP_129463503.1">
    <property type="nucleotide sequence ID" value="NZ_JACSXZ010000001.1"/>
</dbReference>
<evidence type="ECO:0000313" key="2">
    <source>
        <dbReference type="Proteomes" id="UP000289734"/>
    </source>
</evidence>
<dbReference type="OrthoDB" id="893802at2"/>
<dbReference type="Proteomes" id="UP000289734">
    <property type="component" value="Unassembled WGS sequence"/>
</dbReference>
<reference evidence="2" key="1">
    <citation type="submission" date="2019-01" db="EMBL/GenBank/DDBJ databases">
        <title>Cytophagaceae bacterium strain CAR-16.</title>
        <authorList>
            <person name="Chen W.-M."/>
        </authorList>
    </citation>
    <scope>NUCLEOTIDE SEQUENCE [LARGE SCALE GENOMIC DNA]</scope>
    <source>
        <strain evidence="2">ICH-30</strain>
    </source>
</reference>
<organism evidence="1 2">
    <name type="scientific">Flavobacterium piscinae</name>
    <dbReference type="NCBI Taxonomy" id="2506424"/>
    <lineage>
        <taxon>Bacteria</taxon>
        <taxon>Pseudomonadati</taxon>
        <taxon>Bacteroidota</taxon>
        <taxon>Flavobacteriia</taxon>
        <taxon>Flavobacteriales</taxon>
        <taxon>Flavobacteriaceae</taxon>
        <taxon>Flavobacterium</taxon>
    </lineage>
</organism>
<comment type="caution">
    <text evidence="1">The sequence shown here is derived from an EMBL/GenBank/DDBJ whole genome shotgun (WGS) entry which is preliminary data.</text>
</comment>
<dbReference type="AlphaFoldDB" id="A0A4Q1KWZ9"/>
<gene>
    <name evidence="1" type="ORF">EQG68_04070</name>
</gene>
<name>A0A4Q1KWZ9_9FLAO</name>
<protein>
    <recommendedName>
        <fullName evidence="3">Lipoprotein</fullName>
    </recommendedName>
</protein>
<dbReference type="EMBL" id="SBKQ01000003">
    <property type="protein sequence ID" value="RXR34220.1"/>
    <property type="molecule type" value="Genomic_DNA"/>
</dbReference>
<dbReference type="PROSITE" id="PS51257">
    <property type="entry name" value="PROKAR_LIPOPROTEIN"/>
    <property type="match status" value="1"/>
</dbReference>
<proteinExistence type="predicted"/>
<evidence type="ECO:0008006" key="3">
    <source>
        <dbReference type="Google" id="ProtNLM"/>
    </source>
</evidence>
<accession>A0A4Q1KWZ9</accession>